<feature type="transmembrane region" description="Helical" evidence="1">
    <location>
        <begin position="335"/>
        <end position="353"/>
    </location>
</feature>
<dbReference type="InterPro" id="IPR017516">
    <property type="entry name" value="AbrB_dup"/>
</dbReference>
<feature type="transmembrane region" description="Helical" evidence="1">
    <location>
        <begin position="272"/>
        <end position="296"/>
    </location>
</feature>
<keyword evidence="3" id="KW-1185">Reference proteome</keyword>
<evidence type="ECO:0000256" key="1">
    <source>
        <dbReference type="SAM" id="Phobius"/>
    </source>
</evidence>
<dbReference type="Pfam" id="PF05145">
    <property type="entry name" value="AbrB"/>
    <property type="match status" value="1"/>
</dbReference>
<feature type="transmembrane region" description="Helical" evidence="1">
    <location>
        <begin position="244"/>
        <end position="260"/>
    </location>
</feature>
<keyword evidence="1" id="KW-1133">Transmembrane helix</keyword>
<dbReference type="EMBL" id="JAFBFI010000002">
    <property type="protein sequence ID" value="MBM7691355.1"/>
    <property type="molecule type" value="Genomic_DNA"/>
</dbReference>
<organism evidence="2 3">
    <name type="scientific">Peribacillus deserti</name>
    <dbReference type="NCBI Taxonomy" id="673318"/>
    <lineage>
        <taxon>Bacteria</taxon>
        <taxon>Bacillati</taxon>
        <taxon>Bacillota</taxon>
        <taxon>Bacilli</taxon>
        <taxon>Bacillales</taxon>
        <taxon>Bacillaceae</taxon>
        <taxon>Peribacillus</taxon>
    </lineage>
</organism>
<gene>
    <name evidence="2" type="ORF">JOC77_000760</name>
</gene>
<feature type="transmembrane region" description="Helical" evidence="1">
    <location>
        <begin position="62"/>
        <end position="79"/>
    </location>
</feature>
<feature type="transmembrane region" description="Helical" evidence="1">
    <location>
        <begin position="190"/>
        <end position="210"/>
    </location>
</feature>
<dbReference type="PANTHER" id="PTHR38457:SF1">
    <property type="entry name" value="REGULATOR ABRB-RELATED"/>
    <property type="match status" value="1"/>
</dbReference>
<feature type="transmembrane region" description="Helical" evidence="1">
    <location>
        <begin position="219"/>
        <end position="238"/>
    </location>
</feature>
<proteinExistence type="predicted"/>
<keyword evidence="1" id="KW-0812">Transmembrane</keyword>
<feature type="transmembrane region" description="Helical" evidence="1">
    <location>
        <begin position="12"/>
        <end position="34"/>
    </location>
</feature>
<dbReference type="PANTHER" id="PTHR38457">
    <property type="entry name" value="REGULATOR ABRB-RELATED"/>
    <property type="match status" value="1"/>
</dbReference>
<evidence type="ECO:0000313" key="3">
    <source>
        <dbReference type="Proteomes" id="UP000823486"/>
    </source>
</evidence>
<feature type="transmembrane region" description="Helical" evidence="1">
    <location>
        <begin position="91"/>
        <end position="112"/>
    </location>
</feature>
<feature type="transmembrane region" description="Helical" evidence="1">
    <location>
        <begin position="118"/>
        <end position="138"/>
    </location>
</feature>
<keyword evidence="1" id="KW-0472">Membrane</keyword>
<sequence>MRNIQFATENYIYRFLYTLVIALAGGILFSLISLPIPWLLGPMAAVLIGSRFQKIKVFWPDYIRDTGLIVVGYLLGLSFSREAVIQISHKLPSMFLTTILLIAFCGLTAFSISKLTGIDYPTILIGSIPGGLSQMIAFAEEMKGINITIVAFFQVSRLILIISIVPLLIFSPLFSGHTNPLFQNTIPPNSLAPSHVIIFAAVSILCAFLGKKAKLPTPFLLGPMAGTAALILIGFKGIAVPGTLLNLSQFMIGAYVGLLLKPQMLEKKVQITFISILSGLILIAGSLGLSLLLIFLHDFSPATSYLSVAPGGMDQMGIIAHEVRADLSVVTGYQVFRIFFIYFIIPPLLRYIFRAFQKKKART</sequence>
<name>A0ABS2QDW8_9BACI</name>
<dbReference type="NCBIfam" id="TIGR03082">
    <property type="entry name" value="Gneg_AbrB_dup"/>
    <property type="match status" value="2"/>
</dbReference>
<accession>A0ABS2QDW8</accession>
<dbReference type="Proteomes" id="UP000823486">
    <property type="component" value="Unassembled WGS sequence"/>
</dbReference>
<evidence type="ECO:0000313" key="2">
    <source>
        <dbReference type="EMBL" id="MBM7691355.1"/>
    </source>
</evidence>
<comment type="caution">
    <text evidence="2">The sequence shown here is derived from an EMBL/GenBank/DDBJ whole genome shotgun (WGS) entry which is preliminary data.</text>
</comment>
<feature type="transmembrane region" description="Helical" evidence="1">
    <location>
        <begin position="145"/>
        <end position="170"/>
    </location>
</feature>
<reference evidence="2 3" key="1">
    <citation type="submission" date="2021-01" db="EMBL/GenBank/DDBJ databases">
        <title>Genomic Encyclopedia of Type Strains, Phase IV (KMG-IV): sequencing the most valuable type-strain genomes for metagenomic binning, comparative biology and taxonomic classification.</title>
        <authorList>
            <person name="Goeker M."/>
        </authorList>
    </citation>
    <scope>NUCLEOTIDE SEQUENCE [LARGE SCALE GENOMIC DNA]</scope>
    <source>
        <strain evidence="2 3">DSM 105482</strain>
    </source>
</reference>
<dbReference type="PIRSF" id="PIRSF038991">
    <property type="entry name" value="Protein_AbrB"/>
    <property type="match status" value="1"/>
</dbReference>
<dbReference type="RefSeq" id="WP_204538735.1">
    <property type="nucleotide sequence ID" value="NZ_JAFBFI010000002.1"/>
</dbReference>
<dbReference type="InterPro" id="IPR007820">
    <property type="entry name" value="AbrB_fam"/>
</dbReference>
<protein>
    <submittedName>
        <fullName evidence="2">Membrane AbrB-like protein</fullName>
    </submittedName>
</protein>